<accession>A0ACC1SMH5</accession>
<organism evidence="1 2">
    <name type="scientific">Fusarium decemcellulare</name>
    <dbReference type="NCBI Taxonomy" id="57161"/>
    <lineage>
        <taxon>Eukaryota</taxon>
        <taxon>Fungi</taxon>
        <taxon>Dikarya</taxon>
        <taxon>Ascomycota</taxon>
        <taxon>Pezizomycotina</taxon>
        <taxon>Sordariomycetes</taxon>
        <taxon>Hypocreomycetidae</taxon>
        <taxon>Hypocreales</taxon>
        <taxon>Nectriaceae</taxon>
        <taxon>Fusarium</taxon>
        <taxon>Fusarium decemcellulare species complex</taxon>
    </lineage>
</organism>
<dbReference type="Proteomes" id="UP001148629">
    <property type="component" value="Unassembled WGS sequence"/>
</dbReference>
<gene>
    <name evidence="1" type="ORF">NM208_g3931</name>
</gene>
<reference evidence="1" key="1">
    <citation type="submission" date="2022-08" db="EMBL/GenBank/DDBJ databases">
        <title>Genome Sequence of Fusarium decemcellulare.</title>
        <authorList>
            <person name="Buettner E."/>
        </authorList>
    </citation>
    <scope>NUCLEOTIDE SEQUENCE</scope>
    <source>
        <strain evidence="1">Babe19</strain>
    </source>
</reference>
<protein>
    <submittedName>
        <fullName evidence="1">Uncharacterized protein</fullName>
    </submittedName>
</protein>
<keyword evidence="2" id="KW-1185">Reference proteome</keyword>
<proteinExistence type="predicted"/>
<evidence type="ECO:0000313" key="2">
    <source>
        <dbReference type="Proteomes" id="UP001148629"/>
    </source>
</evidence>
<evidence type="ECO:0000313" key="1">
    <source>
        <dbReference type="EMBL" id="KAJ3542760.1"/>
    </source>
</evidence>
<sequence length="779" mass="88165">MRPHTPIVPSLSSLARSQIPPAPSISKRWTALLSRRPSDNCPTAKNYAHLRSQSSPSDTNHFAMAGVDIFDGRTAPTAEEREQYYYGLPSQPKLVARSSTEAWSIQYDGHAIGKTFSPVGRHAIAKLWNDSTTPLRRAIIQAIDGIDWSTIDVLRIGYERTNGFTHEEFTHPVTLLISVQEGSTTWAQGLLVAIRCHEILGLHGIPDVHCEIRESHFSRGNSSTGEAPVPAPTFVGGQIDPPIKTRALWSEYLGLSIAASNSPTREGTKCLYLRLKDSGKIVALTCRHVVFEESKIEPEFRYDGTQQRWTVMQPGSRTLAKHSKIISSRLGRIDNAIEEIESYQKLSENDRRRMIQVQRDSLPVLMRAERDIGELDDPAKRIFGHVIYAPALSIGKTDTQGDRLRDWALIELHPDKYATPLANLCNQVFVGPDDDFRDRVEEERLAEGFTNGPEPLFDVSSRTIFLREMIPETEMRKPSEEARSLGDDRAILVGKHGCSTGLTIGLATGVVSLVRQPIDGILFQSEEWCIISHKRDREDCRINFSSKGDSGCCVWELSGRIGGMLTGGNSSGSNGAFDISYVTPMEWLLKDIRAHGFDVELWPDQDGRPQRRQRSERLRRNIQRARPQRRIILPPPPMPDGPSFYMKIFETEFFFHGYPPNLSGDQGLTKRQPRKKFKYGHFIQVAKKLLDMDATDDTHFICVVTLGPREAENRWYHFWGPDGWERMFSEVRKWVRHAKVEVGEDGDDFPSTGFCFFVDESPQHEEYEFKVQVCRPGYS</sequence>
<dbReference type="EMBL" id="JANRMS010000278">
    <property type="protein sequence ID" value="KAJ3542760.1"/>
    <property type="molecule type" value="Genomic_DNA"/>
</dbReference>
<comment type="caution">
    <text evidence="1">The sequence shown here is derived from an EMBL/GenBank/DDBJ whole genome shotgun (WGS) entry which is preliminary data.</text>
</comment>
<name>A0ACC1SMH5_9HYPO</name>